<dbReference type="Gene3D" id="1.10.287.130">
    <property type="match status" value="1"/>
</dbReference>
<dbReference type="GO" id="GO:0000155">
    <property type="term" value="F:phosphorelay sensor kinase activity"/>
    <property type="evidence" value="ECO:0007669"/>
    <property type="project" value="InterPro"/>
</dbReference>
<evidence type="ECO:0000259" key="12">
    <source>
        <dbReference type="PROSITE" id="PS50109"/>
    </source>
</evidence>
<gene>
    <name evidence="14" type="ORF">QNI22_38865</name>
</gene>
<keyword evidence="6 11" id="KW-0812">Transmembrane</keyword>
<dbReference type="PROSITE" id="PS50885">
    <property type="entry name" value="HAMP"/>
    <property type="match status" value="1"/>
</dbReference>
<feature type="domain" description="Histidine kinase" evidence="12">
    <location>
        <begin position="239"/>
        <end position="455"/>
    </location>
</feature>
<keyword evidence="8 11" id="KW-1133">Transmembrane helix</keyword>
<dbReference type="InterPro" id="IPR036890">
    <property type="entry name" value="HATPase_C_sf"/>
</dbReference>
<keyword evidence="5" id="KW-0808">Transferase</keyword>
<evidence type="ECO:0000256" key="2">
    <source>
        <dbReference type="ARBA" id="ARBA00004370"/>
    </source>
</evidence>
<dbReference type="EC" id="2.7.13.3" evidence="3"/>
<evidence type="ECO:0000256" key="10">
    <source>
        <dbReference type="ARBA" id="ARBA00023136"/>
    </source>
</evidence>
<dbReference type="Pfam" id="PF00512">
    <property type="entry name" value="HisKA"/>
    <property type="match status" value="1"/>
</dbReference>
<dbReference type="InterPro" id="IPR003661">
    <property type="entry name" value="HisK_dim/P_dom"/>
</dbReference>
<dbReference type="InterPro" id="IPR003660">
    <property type="entry name" value="HAMP_dom"/>
</dbReference>
<dbReference type="CDD" id="cd06225">
    <property type="entry name" value="HAMP"/>
    <property type="match status" value="1"/>
</dbReference>
<evidence type="ECO:0000259" key="13">
    <source>
        <dbReference type="PROSITE" id="PS50885"/>
    </source>
</evidence>
<name>A0AAE3RDG9_9BACT</name>
<dbReference type="SUPFAM" id="SSF47384">
    <property type="entry name" value="Homodimeric domain of signal transducing histidine kinase"/>
    <property type="match status" value="1"/>
</dbReference>
<evidence type="ECO:0000313" key="15">
    <source>
        <dbReference type="Proteomes" id="UP001232063"/>
    </source>
</evidence>
<evidence type="ECO:0000313" key="14">
    <source>
        <dbReference type="EMBL" id="MDJ1506667.1"/>
    </source>
</evidence>
<dbReference type="PRINTS" id="PR00344">
    <property type="entry name" value="BCTRLSENSOR"/>
</dbReference>
<evidence type="ECO:0000256" key="11">
    <source>
        <dbReference type="SAM" id="Phobius"/>
    </source>
</evidence>
<dbReference type="SMART" id="SM00387">
    <property type="entry name" value="HATPase_c"/>
    <property type="match status" value="1"/>
</dbReference>
<dbReference type="InterPro" id="IPR005467">
    <property type="entry name" value="His_kinase_dom"/>
</dbReference>
<comment type="caution">
    <text evidence="14">The sequence shown here is derived from an EMBL/GenBank/DDBJ whole genome shotgun (WGS) entry which is preliminary data.</text>
</comment>
<keyword evidence="4" id="KW-0597">Phosphoprotein</keyword>
<keyword evidence="15" id="KW-1185">Reference proteome</keyword>
<dbReference type="InterPro" id="IPR050428">
    <property type="entry name" value="TCS_sensor_his_kinase"/>
</dbReference>
<comment type="catalytic activity">
    <reaction evidence="1">
        <text>ATP + protein L-histidine = ADP + protein N-phospho-L-histidine.</text>
        <dbReference type="EC" id="2.7.13.3"/>
    </reaction>
</comment>
<comment type="subcellular location">
    <subcellularLocation>
        <location evidence="2">Membrane</location>
    </subcellularLocation>
</comment>
<dbReference type="InterPro" id="IPR004358">
    <property type="entry name" value="Sig_transdc_His_kin-like_C"/>
</dbReference>
<dbReference type="Proteomes" id="UP001232063">
    <property type="component" value="Unassembled WGS sequence"/>
</dbReference>
<dbReference type="SMART" id="SM00304">
    <property type="entry name" value="HAMP"/>
    <property type="match status" value="1"/>
</dbReference>
<sequence>MKIRTRLTLLFTAVIAMLLVAFALVIYLAYSDNREEEFFKRIRQQAITRADLLLNARVSPKTLQIIYDNTPNALSREEVAIFDSTHTLLYHDAVESDLIKETPEMMQKIEQKKQIHFYEQGKQAIGFIYYHNRKPYLITAAAYDAYGFAKLHRLGIILLITCLVSTVFIFLAAQFLAWQALQPVSQLVQEVEHISATKLNLRVQEGNRKDEIAELGITFNRMLDRLEQSFNAQKAFVSHISHELRTPLAAIVAELGLASSRDRSLAEYQQVVQRTQDDAQKLVRLSNDLLDFAKASYDETEIAFKPLRLDELLLDAQQKVLKQQPDYKASFEFHNEPEQDEWISVNGNWYLLEVAFANLIENGCKFSADQHVTVGISYSQQFTVLEFKDHGIGISPEDLPYIFQPFYRGKDHPTITGNGIGLSLVQKIISLHHGIVLVSSQPGSGTTFIVKIPHL</sequence>
<dbReference type="Gene3D" id="3.30.565.10">
    <property type="entry name" value="Histidine kinase-like ATPase, C-terminal domain"/>
    <property type="match status" value="1"/>
</dbReference>
<dbReference type="GO" id="GO:0005886">
    <property type="term" value="C:plasma membrane"/>
    <property type="evidence" value="ECO:0007669"/>
    <property type="project" value="TreeGrafter"/>
</dbReference>
<dbReference type="PANTHER" id="PTHR45436">
    <property type="entry name" value="SENSOR HISTIDINE KINASE YKOH"/>
    <property type="match status" value="1"/>
</dbReference>
<dbReference type="CDD" id="cd00082">
    <property type="entry name" value="HisKA"/>
    <property type="match status" value="1"/>
</dbReference>
<dbReference type="InterPro" id="IPR036097">
    <property type="entry name" value="HisK_dim/P_sf"/>
</dbReference>
<dbReference type="SUPFAM" id="SSF158472">
    <property type="entry name" value="HAMP domain-like"/>
    <property type="match status" value="1"/>
</dbReference>
<reference evidence="14" key="1">
    <citation type="submission" date="2023-05" db="EMBL/GenBank/DDBJ databases">
        <authorList>
            <person name="Zhang X."/>
        </authorList>
    </citation>
    <scope>NUCLEOTIDE SEQUENCE</scope>
    <source>
        <strain evidence="14">BD1B2-1</strain>
    </source>
</reference>
<evidence type="ECO:0000256" key="1">
    <source>
        <dbReference type="ARBA" id="ARBA00000085"/>
    </source>
</evidence>
<feature type="transmembrane region" description="Helical" evidence="11">
    <location>
        <begin position="7"/>
        <end position="30"/>
    </location>
</feature>
<evidence type="ECO:0000256" key="6">
    <source>
        <dbReference type="ARBA" id="ARBA00022692"/>
    </source>
</evidence>
<dbReference type="RefSeq" id="WP_314519776.1">
    <property type="nucleotide sequence ID" value="NZ_JASJOU010000026.1"/>
</dbReference>
<keyword evidence="7 14" id="KW-0418">Kinase</keyword>
<dbReference type="PANTHER" id="PTHR45436:SF5">
    <property type="entry name" value="SENSOR HISTIDINE KINASE TRCS"/>
    <property type="match status" value="1"/>
</dbReference>
<dbReference type="EMBL" id="JASJOU010000026">
    <property type="protein sequence ID" value="MDJ1506667.1"/>
    <property type="molecule type" value="Genomic_DNA"/>
</dbReference>
<accession>A0AAE3RDG9</accession>
<evidence type="ECO:0000256" key="5">
    <source>
        <dbReference type="ARBA" id="ARBA00022679"/>
    </source>
</evidence>
<evidence type="ECO:0000256" key="8">
    <source>
        <dbReference type="ARBA" id="ARBA00022989"/>
    </source>
</evidence>
<dbReference type="SUPFAM" id="SSF55874">
    <property type="entry name" value="ATPase domain of HSP90 chaperone/DNA topoisomerase II/histidine kinase"/>
    <property type="match status" value="1"/>
</dbReference>
<organism evidence="14 15">
    <name type="scientific">Xanthocytophaga agilis</name>
    <dbReference type="NCBI Taxonomy" id="3048010"/>
    <lineage>
        <taxon>Bacteria</taxon>
        <taxon>Pseudomonadati</taxon>
        <taxon>Bacteroidota</taxon>
        <taxon>Cytophagia</taxon>
        <taxon>Cytophagales</taxon>
        <taxon>Rhodocytophagaceae</taxon>
        <taxon>Xanthocytophaga</taxon>
    </lineage>
</organism>
<evidence type="ECO:0000256" key="3">
    <source>
        <dbReference type="ARBA" id="ARBA00012438"/>
    </source>
</evidence>
<dbReference type="AlphaFoldDB" id="A0AAE3RDG9"/>
<evidence type="ECO:0000256" key="4">
    <source>
        <dbReference type="ARBA" id="ARBA00022553"/>
    </source>
</evidence>
<dbReference type="InterPro" id="IPR003594">
    <property type="entry name" value="HATPase_dom"/>
</dbReference>
<dbReference type="PROSITE" id="PS50109">
    <property type="entry name" value="HIS_KIN"/>
    <property type="match status" value="1"/>
</dbReference>
<evidence type="ECO:0000256" key="7">
    <source>
        <dbReference type="ARBA" id="ARBA00022777"/>
    </source>
</evidence>
<dbReference type="Gene3D" id="6.10.340.10">
    <property type="match status" value="1"/>
</dbReference>
<protein>
    <recommendedName>
        <fullName evidence="3">histidine kinase</fullName>
        <ecNumber evidence="3">2.7.13.3</ecNumber>
    </recommendedName>
</protein>
<keyword evidence="9" id="KW-0902">Two-component regulatory system</keyword>
<dbReference type="Pfam" id="PF00672">
    <property type="entry name" value="HAMP"/>
    <property type="match status" value="1"/>
</dbReference>
<dbReference type="Pfam" id="PF02518">
    <property type="entry name" value="HATPase_c"/>
    <property type="match status" value="1"/>
</dbReference>
<feature type="transmembrane region" description="Helical" evidence="11">
    <location>
        <begin position="154"/>
        <end position="177"/>
    </location>
</feature>
<dbReference type="SMART" id="SM00388">
    <property type="entry name" value="HisKA"/>
    <property type="match status" value="1"/>
</dbReference>
<evidence type="ECO:0000256" key="9">
    <source>
        <dbReference type="ARBA" id="ARBA00023012"/>
    </source>
</evidence>
<feature type="domain" description="HAMP" evidence="13">
    <location>
        <begin position="178"/>
        <end position="231"/>
    </location>
</feature>
<keyword evidence="10 11" id="KW-0472">Membrane</keyword>
<proteinExistence type="predicted"/>